<feature type="domain" description="J" evidence="3">
    <location>
        <begin position="239"/>
        <end position="304"/>
    </location>
</feature>
<feature type="compositionally biased region" description="Polar residues" evidence="2">
    <location>
        <begin position="130"/>
        <end position="143"/>
    </location>
</feature>
<evidence type="ECO:0000313" key="5">
    <source>
        <dbReference type="Proteomes" id="UP001420932"/>
    </source>
</evidence>
<name>A0AAP0IVB2_9MAGN</name>
<comment type="caution">
    <text evidence="4">The sequence shown here is derived from an EMBL/GenBank/DDBJ whole genome shotgun (WGS) entry which is preliminary data.</text>
</comment>
<organism evidence="4 5">
    <name type="scientific">Stephania yunnanensis</name>
    <dbReference type="NCBI Taxonomy" id="152371"/>
    <lineage>
        <taxon>Eukaryota</taxon>
        <taxon>Viridiplantae</taxon>
        <taxon>Streptophyta</taxon>
        <taxon>Embryophyta</taxon>
        <taxon>Tracheophyta</taxon>
        <taxon>Spermatophyta</taxon>
        <taxon>Magnoliopsida</taxon>
        <taxon>Ranunculales</taxon>
        <taxon>Menispermaceae</taxon>
        <taxon>Menispermoideae</taxon>
        <taxon>Cissampelideae</taxon>
        <taxon>Stephania</taxon>
    </lineage>
</organism>
<evidence type="ECO:0000259" key="3">
    <source>
        <dbReference type="PROSITE" id="PS50076"/>
    </source>
</evidence>
<proteinExistence type="predicted"/>
<dbReference type="Proteomes" id="UP001420932">
    <property type="component" value="Unassembled WGS sequence"/>
</dbReference>
<evidence type="ECO:0000313" key="4">
    <source>
        <dbReference type="EMBL" id="KAK9122429.1"/>
    </source>
</evidence>
<keyword evidence="5" id="KW-1185">Reference proteome</keyword>
<gene>
    <name evidence="4" type="ORF">Syun_020046</name>
</gene>
<dbReference type="PANTHER" id="PTHR47422:SF1">
    <property type="entry name" value="DNAJ HEAT SHOCK N-TERMINAL DOMAIN-CONTAINING PROTEIN"/>
    <property type="match status" value="1"/>
</dbReference>
<dbReference type="AlphaFoldDB" id="A0AAP0IVB2"/>
<feature type="region of interest" description="Disordered" evidence="2">
    <location>
        <begin position="129"/>
        <end position="170"/>
    </location>
</feature>
<sequence>MTRHKRRKEKQEKLRMRRKRRDSTTSSETQESAKNIIETILQTFPSVAAELKQLLQMVDDGQAVDISGISDRTLVKQLKKLFASLRLKSSETGIYLLPSKAHPTLELVGPVILTYLVSQEQQVVHGVAQNHEQSTPSNAQFGKTMNKPDEGKSVESSVNDDLPAPRRRLIGPEMPSSALLAAAAKLTEAEAALREAEVETDADLFIGPPPPAIVAEAESANEAERFDEITRILGVEIENLYDVLGVNWKVSSDNVKKRYWKLSLMVHPDKCSHPQAHQAFVALNKAFKDIEDPDMRKALDDQIQKKEEQEEMKAELRAMREAAQWRKLQGISMEGDEELLAEPELPPKREEWMTTLPPERKVRASLILVNNLN</sequence>
<dbReference type="InterPro" id="IPR001623">
    <property type="entry name" value="DnaJ_domain"/>
</dbReference>
<dbReference type="Pfam" id="PF00226">
    <property type="entry name" value="DnaJ"/>
    <property type="match status" value="1"/>
</dbReference>
<dbReference type="SUPFAM" id="SSF46565">
    <property type="entry name" value="Chaperone J-domain"/>
    <property type="match status" value="1"/>
</dbReference>
<keyword evidence="1" id="KW-0175">Coiled coil</keyword>
<dbReference type="PANTHER" id="PTHR47422">
    <property type="entry name" value="DNAJ HEAT SHOCK N-TERMINAL DOMAIN-CONTAINING PROTEIN"/>
    <property type="match status" value="1"/>
</dbReference>
<dbReference type="EMBL" id="JBBNAF010000008">
    <property type="protein sequence ID" value="KAK9122429.1"/>
    <property type="molecule type" value="Genomic_DNA"/>
</dbReference>
<dbReference type="SMART" id="SM00271">
    <property type="entry name" value="DnaJ"/>
    <property type="match status" value="1"/>
</dbReference>
<feature type="region of interest" description="Disordered" evidence="2">
    <location>
        <begin position="1"/>
        <end position="31"/>
    </location>
</feature>
<evidence type="ECO:0000256" key="1">
    <source>
        <dbReference type="SAM" id="Coils"/>
    </source>
</evidence>
<dbReference type="PROSITE" id="PS50076">
    <property type="entry name" value="DNAJ_2"/>
    <property type="match status" value="1"/>
</dbReference>
<accession>A0AAP0IVB2</accession>
<dbReference type="Gene3D" id="1.10.287.110">
    <property type="entry name" value="DnaJ domain"/>
    <property type="match status" value="1"/>
</dbReference>
<feature type="coiled-coil region" evidence="1">
    <location>
        <begin position="299"/>
        <end position="326"/>
    </location>
</feature>
<dbReference type="CDD" id="cd06257">
    <property type="entry name" value="DnaJ"/>
    <property type="match status" value="1"/>
</dbReference>
<protein>
    <recommendedName>
        <fullName evidence="3">J domain-containing protein</fullName>
    </recommendedName>
</protein>
<dbReference type="InterPro" id="IPR036869">
    <property type="entry name" value="J_dom_sf"/>
</dbReference>
<dbReference type="PRINTS" id="PR00625">
    <property type="entry name" value="JDOMAIN"/>
</dbReference>
<evidence type="ECO:0000256" key="2">
    <source>
        <dbReference type="SAM" id="MobiDB-lite"/>
    </source>
</evidence>
<reference evidence="4 5" key="1">
    <citation type="submission" date="2024-01" db="EMBL/GenBank/DDBJ databases">
        <title>Genome assemblies of Stephania.</title>
        <authorList>
            <person name="Yang L."/>
        </authorList>
    </citation>
    <scope>NUCLEOTIDE SEQUENCE [LARGE SCALE GENOMIC DNA]</scope>
    <source>
        <strain evidence="4">YNDBR</strain>
        <tissue evidence="4">Leaf</tissue>
    </source>
</reference>